<dbReference type="Proteomes" id="UP000829354">
    <property type="component" value="Chromosome III"/>
</dbReference>
<dbReference type="AlphaFoldDB" id="A0AAE9EM10"/>
<keyword evidence="2" id="KW-1185">Reference proteome</keyword>
<evidence type="ECO:0000313" key="2">
    <source>
        <dbReference type="Proteomes" id="UP000829354"/>
    </source>
</evidence>
<proteinExistence type="predicted"/>
<gene>
    <name evidence="1" type="ORF">L5515_005000</name>
</gene>
<evidence type="ECO:0000313" key="1">
    <source>
        <dbReference type="EMBL" id="UMM25021.1"/>
    </source>
</evidence>
<dbReference type="EMBL" id="CP092622">
    <property type="protein sequence ID" value="UMM25021.1"/>
    <property type="molecule type" value="Genomic_DNA"/>
</dbReference>
<name>A0AAE9EM10_CAEBR</name>
<accession>A0AAE9EM10</accession>
<reference evidence="1 2" key="1">
    <citation type="submission" date="2022-04" db="EMBL/GenBank/DDBJ databases">
        <title>Chromosome-level reference genomes for two strains of Caenorhabditis briggsae: an improved platform for comparative genomics.</title>
        <authorList>
            <person name="Stevens L."/>
            <person name="Andersen E."/>
        </authorList>
    </citation>
    <scope>NUCLEOTIDE SEQUENCE [LARGE SCALE GENOMIC DNA]</scope>
    <source>
        <strain evidence="1">VX34</strain>
        <tissue evidence="1">Whole-organism</tissue>
    </source>
</reference>
<organism evidence="1 2">
    <name type="scientific">Caenorhabditis briggsae</name>
    <dbReference type="NCBI Taxonomy" id="6238"/>
    <lineage>
        <taxon>Eukaryota</taxon>
        <taxon>Metazoa</taxon>
        <taxon>Ecdysozoa</taxon>
        <taxon>Nematoda</taxon>
        <taxon>Chromadorea</taxon>
        <taxon>Rhabditida</taxon>
        <taxon>Rhabditina</taxon>
        <taxon>Rhabditomorpha</taxon>
        <taxon>Rhabditoidea</taxon>
        <taxon>Rhabditidae</taxon>
        <taxon>Peloderinae</taxon>
        <taxon>Caenorhabditis</taxon>
    </lineage>
</organism>
<protein>
    <submittedName>
        <fullName evidence="1">Uncharacterized protein</fullName>
    </submittedName>
</protein>
<sequence length="244" mass="24320">MTTKDKSAKYLVGKRIKSRLTNSITRTTQTIDEWVIWKRDNLELLTASCQQAGATSEDKLQELLKEVELENDPIKSAEVRRLGDEVWLERKEEMEELLGRVQANAYDAKKFLDHLGGDGIGAGGVGTRAYGDGIEAGEDRIRACVARNGAGGGEVGADVGRTRAGGVGTRAGGGGIGAGGGGIGACVGRNGASGGEVGADVGRTRAGGVGTRAGGGGIGAGGGGIGAGGGKTRAGGGGIGVGGV</sequence>